<dbReference type="InParanoid" id="A8PF79"/>
<dbReference type="Proteomes" id="UP000001861">
    <property type="component" value="Unassembled WGS sequence"/>
</dbReference>
<accession>A8PF79</accession>
<evidence type="ECO:0000313" key="4">
    <source>
        <dbReference type="Proteomes" id="UP000001861"/>
    </source>
</evidence>
<evidence type="ECO:0008006" key="5">
    <source>
        <dbReference type="Google" id="ProtNLM"/>
    </source>
</evidence>
<name>A8PF79_COPC7</name>
<feature type="transmembrane region" description="Helical" evidence="1">
    <location>
        <begin position="166"/>
        <end position="184"/>
    </location>
</feature>
<reference evidence="3 4" key="1">
    <citation type="journal article" date="2010" name="Proc. Natl. Acad. Sci. U.S.A.">
        <title>Insights into evolution of multicellular fungi from the assembled chromosomes of the mushroom Coprinopsis cinerea (Coprinus cinereus).</title>
        <authorList>
            <person name="Stajich J.E."/>
            <person name="Wilke S.K."/>
            <person name="Ahren D."/>
            <person name="Au C.H."/>
            <person name="Birren B.W."/>
            <person name="Borodovsky M."/>
            <person name="Burns C."/>
            <person name="Canback B."/>
            <person name="Casselton L.A."/>
            <person name="Cheng C.K."/>
            <person name="Deng J."/>
            <person name="Dietrich F.S."/>
            <person name="Fargo D.C."/>
            <person name="Farman M.L."/>
            <person name="Gathman A.C."/>
            <person name="Goldberg J."/>
            <person name="Guigo R."/>
            <person name="Hoegger P.J."/>
            <person name="Hooker J.B."/>
            <person name="Huggins A."/>
            <person name="James T.Y."/>
            <person name="Kamada T."/>
            <person name="Kilaru S."/>
            <person name="Kodira C."/>
            <person name="Kues U."/>
            <person name="Kupfer D."/>
            <person name="Kwan H.S."/>
            <person name="Lomsadze A."/>
            <person name="Li W."/>
            <person name="Lilly W.W."/>
            <person name="Ma L.J."/>
            <person name="Mackey A.J."/>
            <person name="Manning G."/>
            <person name="Martin F."/>
            <person name="Muraguchi H."/>
            <person name="Natvig D.O."/>
            <person name="Palmerini H."/>
            <person name="Ramesh M.A."/>
            <person name="Rehmeyer C.J."/>
            <person name="Roe B.A."/>
            <person name="Shenoy N."/>
            <person name="Stanke M."/>
            <person name="Ter-Hovhannisyan V."/>
            <person name="Tunlid A."/>
            <person name="Velagapudi R."/>
            <person name="Vision T.J."/>
            <person name="Zeng Q."/>
            <person name="Zolan M.E."/>
            <person name="Pukkila P.J."/>
        </authorList>
    </citation>
    <scope>NUCLEOTIDE SEQUENCE [LARGE SCALE GENOMIC DNA]</scope>
    <source>
        <strain evidence="4">Okayama-7 / 130 / ATCC MYA-4618 / FGSC 9003</strain>
    </source>
</reference>
<evidence type="ECO:0000256" key="2">
    <source>
        <dbReference type="SAM" id="SignalP"/>
    </source>
</evidence>
<keyword evidence="4" id="KW-1185">Reference proteome</keyword>
<keyword evidence="1" id="KW-1133">Transmembrane helix</keyword>
<dbReference type="GeneID" id="6017607"/>
<sequence length="185" mass="19376">MFFTRVLLSVFAVGAISAVARPAETVQKREDVSDVLAVIGTLKSTTGSILPQLDALVNSDDATEENVSPLLEQLAGAFDTGTVSLQGLQGKVDPSSGGTEEEVAEEVATVYTDVATSLDNLKTKKPHLYPLVPKFGLDLALFKLLLGLQLVLAGVLKLVAVLLKAVGVLLHGLGFTLLVVLLGLL</sequence>
<dbReference type="KEGG" id="cci:CC1G_03180"/>
<keyword evidence="2" id="KW-0732">Signal</keyword>
<keyword evidence="1" id="KW-0472">Membrane</keyword>
<evidence type="ECO:0000256" key="1">
    <source>
        <dbReference type="SAM" id="Phobius"/>
    </source>
</evidence>
<dbReference type="OrthoDB" id="2575973at2759"/>
<feature type="chain" id="PRO_5002726897" description="Sc15 protein" evidence="2">
    <location>
        <begin position="23"/>
        <end position="185"/>
    </location>
</feature>
<evidence type="ECO:0000313" key="3">
    <source>
        <dbReference type="EMBL" id="EAU81004.1"/>
    </source>
</evidence>
<proteinExistence type="predicted"/>
<dbReference type="eggNOG" id="ENOG502T139">
    <property type="taxonomic scope" value="Eukaryota"/>
</dbReference>
<comment type="caution">
    <text evidence="3">The sequence shown here is derived from an EMBL/GenBank/DDBJ whole genome shotgun (WGS) entry which is preliminary data.</text>
</comment>
<dbReference type="RefSeq" id="XP_001840951.1">
    <property type="nucleotide sequence ID" value="XM_001840899.2"/>
</dbReference>
<organism evidence="3 4">
    <name type="scientific">Coprinopsis cinerea (strain Okayama-7 / 130 / ATCC MYA-4618 / FGSC 9003)</name>
    <name type="common">Inky cap fungus</name>
    <name type="synonym">Hormographiella aspergillata</name>
    <dbReference type="NCBI Taxonomy" id="240176"/>
    <lineage>
        <taxon>Eukaryota</taxon>
        <taxon>Fungi</taxon>
        <taxon>Dikarya</taxon>
        <taxon>Basidiomycota</taxon>
        <taxon>Agaricomycotina</taxon>
        <taxon>Agaricomycetes</taxon>
        <taxon>Agaricomycetidae</taxon>
        <taxon>Agaricales</taxon>
        <taxon>Agaricineae</taxon>
        <taxon>Psathyrellaceae</taxon>
        <taxon>Coprinopsis</taxon>
    </lineage>
</organism>
<dbReference type="EMBL" id="AACS02000008">
    <property type="protein sequence ID" value="EAU81004.1"/>
    <property type="molecule type" value="Genomic_DNA"/>
</dbReference>
<gene>
    <name evidence="3" type="ORF">CC1G_03180</name>
</gene>
<feature type="signal peptide" evidence="2">
    <location>
        <begin position="1"/>
        <end position="22"/>
    </location>
</feature>
<dbReference type="VEuPathDB" id="FungiDB:CC1G_03180"/>
<dbReference type="OMA" id="SQITSIM"/>
<keyword evidence="1" id="KW-0812">Transmembrane</keyword>
<protein>
    <recommendedName>
        <fullName evidence="5">Sc15 protein</fullName>
    </recommendedName>
</protein>
<feature type="transmembrane region" description="Helical" evidence="1">
    <location>
        <begin position="139"/>
        <end position="159"/>
    </location>
</feature>
<dbReference type="AlphaFoldDB" id="A8PF79"/>